<evidence type="ECO:0000256" key="1">
    <source>
        <dbReference type="SAM" id="SignalP"/>
    </source>
</evidence>
<evidence type="ECO:0008006" key="4">
    <source>
        <dbReference type="Google" id="ProtNLM"/>
    </source>
</evidence>
<dbReference type="RefSeq" id="WP_011319233.1">
    <property type="nucleotide sequence ID" value="NZ_JACKZP010000170.1"/>
</dbReference>
<protein>
    <recommendedName>
        <fullName evidence="4">Transglycosylase SLT domain-containing protein</fullName>
    </recommendedName>
</protein>
<keyword evidence="3" id="KW-1185">Reference proteome</keyword>
<organism evidence="2 3">
    <name type="scientific">Trichormus variabilis N2B</name>
    <dbReference type="NCBI Taxonomy" id="2681315"/>
    <lineage>
        <taxon>Bacteria</taxon>
        <taxon>Bacillati</taxon>
        <taxon>Cyanobacteriota</taxon>
        <taxon>Cyanophyceae</taxon>
        <taxon>Nostocales</taxon>
        <taxon>Nostocaceae</taxon>
        <taxon>Trichormus</taxon>
    </lineage>
</organism>
<keyword evidence="1" id="KW-0732">Signal</keyword>
<name>A0ABR6SFQ0_ANAVA</name>
<dbReference type="EMBL" id="JACKZP010000170">
    <property type="protein sequence ID" value="MBC1305188.1"/>
    <property type="molecule type" value="Genomic_DNA"/>
</dbReference>
<reference evidence="2 3" key="1">
    <citation type="submission" date="2019-11" db="EMBL/GenBank/DDBJ databases">
        <title>Comparison of genomes from free-living endosymbiotic cyanobacteria isolated from Azolla.</title>
        <authorList>
            <person name="Thiel T."/>
            <person name="Pratte B."/>
        </authorList>
    </citation>
    <scope>NUCLEOTIDE SEQUENCE [LARGE SCALE GENOMIC DNA]</scope>
    <source>
        <strain evidence="2 3">N2B</strain>
    </source>
</reference>
<sequence>MRDYLLRSLLVSGVVIGCGFSPLSAQAQQQQATDVQVAALVEALRQAAPQTGKTNDGFYSAWQVKPETLRGWSRTCLKKEVTPTQFENNPTLARQVVSCITRREFNQQFHATGNNETAAVRGVACWWMTGAYTGCNTGFTATYVQKVVGLYQQQRSQATANTAGRSR</sequence>
<dbReference type="Proteomes" id="UP000570851">
    <property type="component" value="Unassembled WGS sequence"/>
</dbReference>
<proteinExistence type="predicted"/>
<accession>A0ABR6SFQ0</accession>
<comment type="caution">
    <text evidence="2">The sequence shown here is derived from an EMBL/GenBank/DDBJ whole genome shotgun (WGS) entry which is preliminary data.</text>
</comment>
<evidence type="ECO:0000313" key="3">
    <source>
        <dbReference type="Proteomes" id="UP000570851"/>
    </source>
</evidence>
<dbReference type="GeneID" id="58725144"/>
<evidence type="ECO:0000313" key="2">
    <source>
        <dbReference type="EMBL" id="MBC1305188.1"/>
    </source>
</evidence>
<gene>
    <name evidence="2" type="ORF">GNE12_25085</name>
</gene>
<feature type="signal peptide" evidence="1">
    <location>
        <begin position="1"/>
        <end position="27"/>
    </location>
</feature>
<dbReference type="PROSITE" id="PS51257">
    <property type="entry name" value="PROKAR_LIPOPROTEIN"/>
    <property type="match status" value="1"/>
</dbReference>
<feature type="chain" id="PRO_5045518021" description="Transglycosylase SLT domain-containing protein" evidence="1">
    <location>
        <begin position="28"/>
        <end position="167"/>
    </location>
</feature>